<evidence type="ECO:0000313" key="2">
    <source>
        <dbReference type="EMBL" id="KZP15911.1"/>
    </source>
</evidence>
<gene>
    <name evidence="2" type="ORF">FIBSPDRAFT_934925</name>
</gene>
<evidence type="ECO:0000256" key="1">
    <source>
        <dbReference type="SAM" id="MobiDB-lite"/>
    </source>
</evidence>
<name>A0A166EMK5_9AGAM</name>
<accession>A0A166EMK5</accession>
<organism evidence="2">
    <name type="scientific">Athelia psychrophila</name>
    <dbReference type="NCBI Taxonomy" id="1759441"/>
    <lineage>
        <taxon>Eukaryota</taxon>
        <taxon>Fungi</taxon>
        <taxon>Dikarya</taxon>
        <taxon>Basidiomycota</taxon>
        <taxon>Agaricomycotina</taxon>
        <taxon>Agaricomycetes</taxon>
        <taxon>Agaricomycetidae</taxon>
        <taxon>Atheliales</taxon>
        <taxon>Atheliaceae</taxon>
        <taxon>Athelia</taxon>
    </lineage>
</organism>
<dbReference type="EMBL" id="KV417599">
    <property type="protein sequence ID" value="KZP15911.1"/>
    <property type="molecule type" value="Genomic_DNA"/>
</dbReference>
<protein>
    <submittedName>
        <fullName evidence="2">Uncharacterized protein</fullName>
    </submittedName>
</protein>
<proteinExistence type="predicted"/>
<dbReference type="AlphaFoldDB" id="A0A166EMK5"/>
<sequence length="208" mass="22449">MELENIVTQAIKPAQPHSRTTDTNGGHGGQLAARSGKITNGASFSHICRIPNQHIVQNRQNGGINGPISFPFLTGPPNGSSQEYTQDKGHGRGFQRGGRAASPGCEFRIIWGSRGMGWEGEKQEISLPVLAPRCWGDRGVLQHANCRSRDILSCDCTGLHPYCVQTGHTIGNHHGEGQAPLLKSWEVDRSVAVTANGGLEENWHSTNV</sequence>
<feature type="region of interest" description="Disordered" evidence="1">
    <location>
        <begin position="74"/>
        <end position="100"/>
    </location>
</feature>
<reference evidence="2" key="1">
    <citation type="journal article" date="2016" name="Mol. Biol. Evol.">
        <title>Comparative Genomics of Early-Diverging Mushroom-Forming Fungi Provides Insights into the Origins of Lignocellulose Decay Capabilities.</title>
        <authorList>
            <person name="Nagy L.G."/>
            <person name="Riley R."/>
            <person name="Tritt A."/>
            <person name="Adam C."/>
            <person name="Daum C."/>
            <person name="Floudas D."/>
            <person name="Sun H."/>
            <person name="Yadav J.S."/>
            <person name="Pangilinan J."/>
            <person name="Larsson K.H."/>
            <person name="Matsuura K."/>
            <person name="Barry K."/>
            <person name="Labutti K."/>
            <person name="Kuo R."/>
            <person name="Ohm R.A."/>
            <person name="Bhattacharya S.S."/>
            <person name="Shirouzu T."/>
            <person name="Yoshinaga Y."/>
            <person name="Martin F.M."/>
            <person name="Grigoriev I.V."/>
            <person name="Hibbett D.S."/>
        </authorList>
    </citation>
    <scope>NUCLEOTIDE SEQUENCE [LARGE SCALE GENOMIC DNA]</scope>
    <source>
        <strain evidence="2">CBS 109695</strain>
    </source>
</reference>
<feature type="region of interest" description="Disordered" evidence="1">
    <location>
        <begin position="1"/>
        <end position="32"/>
    </location>
</feature>